<dbReference type="OMA" id="AHKDKEK"/>
<comment type="similarity">
    <text evidence="2">Belongs to the MOS2 family.</text>
</comment>
<dbReference type="Gene3D" id="2.30.30.140">
    <property type="match status" value="1"/>
</dbReference>
<dbReference type="SMART" id="SM00739">
    <property type="entry name" value="KOW"/>
    <property type="match status" value="2"/>
</dbReference>
<dbReference type="Pfam" id="PF12656">
    <property type="entry name" value="G-patch_2"/>
    <property type="match status" value="1"/>
</dbReference>
<proteinExistence type="inferred from homology"/>
<protein>
    <recommendedName>
        <fullName evidence="5">G-patch domain-containing protein</fullName>
    </recommendedName>
</protein>
<dbReference type="Pfam" id="PF25088">
    <property type="entry name" value="GPKOW_C"/>
    <property type="match status" value="1"/>
</dbReference>
<feature type="compositionally biased region" description="Basic and acidic residues" evidence="4">
    <location>
        <begin position="222"/>
        <end position="236"/>
    </location>
</feature>
<dbReference type="GO" id="GO:0005681">
    <property type="term" value="C:spliceosomal complex"/>
    <property type="evidence" value="ECO:0007669"/>
    <property type="project" value="TreeGrafter"/>
</dbReference>
<name>A0A068V8Z7_COFCA</name>
<dbReference type="PROSITE" id="PS50174">
    <property type="entry name" value="G_PATCH"/>
    <property type="match status" value="1"/>
</dbReference>
<accession>A0A068V8Z7</accession>
<feature type="region of interest" description="Disordered" evidence="4">
    <location>
        <begin position="87"/>
        <end position="130"/>
    </location>
</feature>
<dbReference type="InterPro" id="IPR000467">
    <property type="entry name" value="G_patch_dom"/>
</dbReference>
<evidence type="ECO:0000256" key="1">
    <source>
        <dbReference type="ARBA" id="ARBA00004123"/>
    </source>
</evidence>
<dbReference type="Proteomes" id="UP000295252">
    <property type="component" value="Chromosome VI"/>
</dbReference>
<keyword evidence="3" id="KW-0539">Nucleus</keyword>
<feature type="region of interest" description="Disordered" evidence="4">
    <location>
        <begin position="196"/>
        <end position="236"/>
    </location>
</feature>
<evidence type="ECO:0000256" key="3">
    <source>
        <dbReference type="ARBA" id="ARBA00023242"/>
    </source>
</evidence>
<evidence type="ECO:0000256" key="4">
    <source>
        <dbReference type="SAM" id="MobiDB-lite"/>
    </source>
</evidence>
<evidence type="ECO:0000313" key="7">
    <source>
        <dbReference type="Proteomes" id="UP000295252"/>
    </source>
</evidence>
<dbReference type="Gramene" id="CDP16408">
    <property type="protein sequence ID" value="CDP16408"/>
    <property type="gene ID" value="GSCOC_T00018272001"/>
</dbReference>
<feature type="compositionally biased region" description="Polar residues" evidence="4">
    <location>
        <begin position="92"/>
        <end position="109"/>
    </location>
</feature>
<comment type="subcellular location">
    <subcellularLocation>
        <location evidence="1">Nucleus</location>
    </subcellularLocation>
</comment>
<keyword evidence="7" id="KW-1185">Reference proteome</keyword>
<dbReference type="EMBL" id="HG739208">
    <property type="protein sequence ID" value="CDP16408.1"/>
    <property type="molecule type" value="Genomic_DNA"/>
</dbReference>
<gene>
    <name evidence="6" type="ORF">GSCOC_T00018272001</name>
</gene>
<feature type="region of interest" description="Disordered" evidence="4">
    <location>
        <begin position="312"/>
        <end position="349"/>
    </location>
</feature>
<dbReference type="OrthoDB" id="5577072at2759"/>
<feature type="domain" description="G-patch" evidence="5">
    <location>
        <begin position="154"/>
        <end position="200"/>
    </location>
</feature>
<dbReference type="SMART" id="SM00443">
    <property type="entry name" value="G_patch"/>
    <property type="match status" value="1"/>
</dbReference>
<dbReference type="InterPro" id="IPR005824">
    <property type="entry name" value="KOW"/>
</dbReference>
<evidence type="ECO:0000313" key="6">
    <source>
        <dbReference type="EMBL" id="CDP16408.1"/>
    </source>
</evidence>
<feature type="region of interest" description="Disordered" evidence="4">
    <location>
        <begin position="33"/>
        <end position="64"/>
    </location>
</feature>
<dbReference type="PhylomeDB" id="A0A068V8Z7"/>
<dbReference type="InterPro" id="IPR045166">
    <property type="entry name" value="Spp2-like"/>
</dbReference>
<evidence type="ECO:0000256" key="2">
    <source>
        <dbReference type="ARBA" id="ARBA00010966"/>
    </source>
</evidence>
<dbReference type="AlphaFoldDB" id="A0A068V8Z7"/>
<dbReference type="InterPro" id="IPR026822">
    <property type="entry name" value="Spp2/MOS2_G-patch"/>
</dbReference>
<dbReference type="FunCoup" id="A0A068V8Z7">
    <property type="interactions" value="3057"/>
</dbReference>
<dbReference type="PANTHER" id="PTHR15818">
    <property type="entry name" value="G PATCH AND KOW-CONTAINING"/>
    <property type="match status" value="1"/>
</dbReference>
<dbReference type="GO" id="GO:0000398">
    <property type="term" value="P:mRNA splicing, via spliceosome"/>
    <property type="evidence" value="ECO:0007669"/>
    <property type="project" value="InterPro"/>
</dbReference>
<dbReference type="InParanoid" id="A0A068V8Z7"/>
<dbReference type="GO" id="GO:0003676">
    <property type="term" value="F:nucleic acid binding"/>
    <property type="evidence" value="ECO:0007669"/>
    <property type="project" value="InterPro"/>
</dbReference>
<organism evidence="6 7">
    <name type="scientific">Coffea canephora</name>
    <name type="common">Robusta coffee</name>
    <dbReference type="NCBI Taxonomy" id="49390"/>
    <lineage>
        <taxon>Eukaryota</taxon>
        <taxon>Viridiplantae</taxon>
        <taxon>Streptophyta</taxon>
        <taxon>Embryophyta</taxon>
        <taxon>Tracheophyta</taxon>
        <taxon>Spermatophyta</taxon>
        <taxon>Magnoliopsida</taxon>
        <taxon>eudicotyledons</taxon>
        <taxon>Gunneridae</taxon>
        <taxon>Pentapetalae</taxon>
        <taxon>asterids</taxon>
        <taxon>lamiids</taxon>
        <taxon>Gentianales</taxon>
        <taxon>Rubiaceae</taxon>
        <taxon>Ixoroideae</taxon>
        <taxon>Gardenieae complex</taxon>
        <taxon>Bertiereae - Coffeeae clade</taxon>
        <taxon>Coffeeae</taxon>
        <taxon>Coffea</taxon>
    </lineage>
</organism>
<sequence length="478" mass="53136">MKLSFSLSSKPQNSTIKKLSAAATDAEESKEFVTEFDSSKAPTAKNRDNRVIPPKPNEWRPTKKMKNLELPLQSDAQEQPMLQFEVVESGPSDPTSESMSYGLNLRNSGNGAGANPQEFPGSASKEDPVLHKLREDLKRLPEDAGFEEFEDMPVEGFGRALLGGYGWVEGKGIGKNAKKDVDIVVLKKRTGKEGLGFTGGLPELPAEANRENGGGTNNSMRKGSDRDGKEKGRDKKDFYVGKEVRIVGGREVGMKGRILEMKHSGEVAILRLLKSEEDVSVYVSDLADLGSVEEERCLRKLKELRIREKSDVSDKKIGKGGDKDLVSSWTDSRDREMKDRKKDSKRGREEIKGSDKLSWLTNHIRVRIVSKNLKGGRLYLKKGEVVDVVGPTTCDISMDENRELIQEVDQELLETALPRRGGPVLVLYGKHKGVYGSLVERDTEKETGVVRDADSHELRNVRLEQIAEYIGDPSYIGY</sequence>
<dbReference type="PANTHER" id="PTHR15818:SF2">
    <property type="entry name" value="G-PATCH DOMAIN AND KOW MOTIFS-CONTAINING PROTEIN"/>
    <property type="match status" value="1"/>
</dbReference>
<evidence type="ECO:0000259" key="5">
    <source>
        <dbReference type="PROSITE" id="PS50174"/>
    </source>
</evidence>
<reference evidence="7" key="1">
    <citation type="journal article" date="2014" name="Science">
        <title>The coffee genome provides insight into the convergent evolution of caffeine biosynthesis.</title>
        <authorList>
            <person name="Denoeud F."/>
            <person name="Carretero-Paulet L."/>
            <person name="Dereeper A."/>
            <person name="Droc G."/>
            <person name="Guyot R."/>
            <person name="Pietrella M."/>
            <person name="Zheng C."/>
            <person name="Alberti A."/>
            <person name="Anthony F."/>
            <person name="Aprea G."/>
            <person name="Aury J.M."/>
            <person name="Bento P."/>
            <person name="Bernard M."/>
            <person name="Bocs S."/>
            <person name="Campa C."/>
            <person name="Cenci A."/>
            <person name="Combes M.C."/>
            <person name="Crouzillat D."/>
            <person name="Da Silva C."/>
            <person name="Daddiego L."/>
            <person name="De Bellis F."/>
            <person name="Dussert S."/>
            <person name="Garsmeur O."/>
            <person name="Gayraud T."/>
            <person name="Guignon V."/>
            <person name="Jahn K."/>
            <person name="Jamilloux V."/>
            <person name="Joet T."/>
            <person name="Labadie K."/>
            <person name="Lan T."/>
            <person name="Leclercq J."/>
            <person name="Lepelley M."/>
            <person name="Leroy T."/>
            <person name="Li L.T."/>
            <person name="Librado P."/>
            <person name="Lopez L."/>
            <person name="Munoz A."/>
            <person name="Noel B."/>
            <person name="Pallavicini A."/>
            <person name="Perrotta G."/>
            <person name="Poncet V."/>
            <person name="Pot D."/>
            <person name="Priyono X."/>
            <person name="Rigoreau M."/>
            <person name="Rouard M."/>
            <person name="Rozas J."/>
            <person name="Tranchant-Dubreuil C."/>
            <person name="VanBuren R."/>
            <person name="Zhang Q."/>
            <person name="Andrade A.C."/>
            <person name="Argout X."/>
            <person name="Bertrand B."/>
            <person name="de Kochko A."/>
            <person name="Graziosi G."/>
            <person name="Henry R.J."/>
            <person name="Jayarama X."/>
            <person name="Ming R."/>
            <person name="Nagai C."/>
            <person name="Rounsley S."/>
            <person name="Sankoff D."/>
            <person name="Giuliano G."/>
            <person name="Albert V.A."/>
            <person name="Wincker P."/>
            <person name="Lashermes P."/>
        </authorList>
    </citation>
    <scope>NUCLEOTIDE SEQUENCE [LARGE SCALE GENOMIC DNA]</scope>
    <source>
        <strain evidence="7">cv. DH200-94</strain>
    </source>
</reference>
<dbReference type="STRING" id="49390.A0A068V8Z7"/>